<feature type="transmembrane region" description="Helical" evidence="1">
    <location>
        <begin position="28"/>
        <end position="48"/>
    </location>
</feature>
<keyword evidence="1" id="KW-1133">Transmembrane helix</keyword>
<dbReference type="GO" id="GO:0045039">
    <property type="term" value="P:protein insertion into mitochondrial inner membrane"/>
    <property type="evidence" value="ECO:0007669"/>
    <property type="project" value="TreeGrafter"/>
</dbReference>
<keyword evidence="1" id="KW-0812">Transmembrane</keyword>
<accession>A0AAV7K3B1</accession>
<evidence type="ECO:0000313" key="3">
    <source>
        <dbReference type="Proteomes" id="UP001165289"/>
    </source>
</evidence>
<comment type="caution">
    <text evidence="2">The sequence shown here is derived from an EMBL/GenBank/DDBJ whole genome shotgun (WGS) entry which is preliminary data.</text>
</comment>
<dbReference type="EMBL" id="JAKMXF010000188">
    <property type="protein sequence ID" value="KAI6655545.1"/>
    <property type="molecule type" value="Genomic_DNA"/>
</dbReference>
<proteinExistence type="predicted"/>
<dbReference type="PANTHER" id="PTHR21435:SF1">
    <property type="entry name" value="MITOCHONDRIAL IMPORT INNER MEMBRANE TRANSLOCASE SUBUNIT TIM29"/>
    <property type="match status" value="1"/>
</dbReference>
<organism evidence="2 3">
    <name type="scientific">Oopsacas minuta</name>
    <dbReference type="NCBI Taxonomy" id="111878"/>
    <lineage>
        <taxon>Eukaryota</taxon>
        <taxon>Metazoa</taxon>
        <taxon>Porifera</taxon>
        <taxon>Hexactinellida</taxon>
        <taxon>Hexasterophora</taxon>
        <taxon>Lyssacinosida</taxon>
        <taxon>Leucopsacidae</taxon>
        <taxon>Oopsacas</taxon>
    </lineage>
</organism>
<dbReference type="Pfam" id="PF10171">
    <property type="entry name" value="Tim29"/>
    <property type="match status" value="1"/>
</dbReference>
<keyword evidence="1" id="KW-0472">Membrane</keyword>
<dbReference type="AlphaFoldDB" id="A0AAV7K3B1"/>
<sequence>MRASISPGKLWVDLCAIPPGYFLVPAGGLRVTTFITICLYLRIILYAYSKLMVFFARRFSSYKQSITNILTDYAETFRSFGKYFRDNPIKCSISSSAFLLLAYFTYHCPDKYSYANEIISNTNEISLLPYRLRKRTTQDQIFHLMLLLDQGSICTFSIGPCRIAYKRRTPFNNRLYYFNSKFLIPSHLTFLDRILDIGFMNKWWFMDKFMLDYDVSDEE</sequence>
<dbReference type="InterPro" id="IPR019322">
    <property type="entry name" value="TIMM29"/>
</dbReference>
<protein>
    <submittedName>
        <fullName evidence="2">Uncharacterized protein</fullName>
    </submittedName>
</protein>
<gene>
    <name evidence="2" type="ORF">LOD99_2044</name>
</gene>
<dbReference type="PANTHER" id="PTHR21435">
    <property type="entry name" value="MITOCHONDRIAL IMPORT INNER MEMBRANE TRANSLOCASE SUBUNIT TIM29"/>
    <property type="match status" value="1"/>
</dbReference>
<reference evidence="2 3" key="1">
    <citation type="journal article" date="2023" name="BMC Biol.">
        <title>The compact genome of the sponge Oopsacas minuta (Hexactinellida) is lacking key metazoan core genes.</title>
        <authorList>
            <person name="Santini S."/>
            <person name="Schenkelaars Q."/>
            <person name="Jourda C."/>
            <person name="Duchesne M."/>
            <person name="Belahbib H."/>
            <person name="Rocher C."/>
            <person name="Selva M."/>
            <person name="Riesgo A."/>
            <person name="Vervoort M."/>
            <person name="Leys S.P."/>
            <person name="Kodjabachian L."/>
            <person name="Le Bivic A."/>
            <person name="Borchiellini C."/>
            <person name="Claverie J.M."/>
            <person name="Renard E."/>
        </authorList>
    </citation>
    <scope>NUCLEOTIDE SEQUENCE [LARGE SCALE GENOMIC DNA]</scope>
    <source>
        <strain evidence="2">SPO-2</strain>
    </source>
</reference>
<dbReference type="GO" id="GO:0042721">
    <property type="term" value="C:TIM22 mitochondrial import inner membrane insertion complex"/>
    <property type="evidence" value="ECO:0007669"/>
    <property type="project" value="InterPro"/>
</dbReference>
<dbReference type="Proteomes" id="UP001165289">
    <property type="component" value="Unassembled WGS sequence"/>
</dbReference>
<keyword evidence="3" id="KW-1185">Reference proteome</keyword>
<evidence type="ECO:0000256" key="1">
    <source>
        <dbReference type="SAM" id="Phobius"/>
    </source>
</evidence>
<evidence type="ECO:0000313" key="2">
    <source>
        <dbReference type="EMBL" id="KAI6655545.1"/>
    </source>
</evidence>
<name>A0AAV7K3B1_9METZ</name>